<dbReference type="Pfam" id="PF04082">
    <property type="entry name" value="Fungal_trans"/>
    <property type="match status" value="1"/>
</dbReference>
<evidence type="ECO:0000256" key="7">
    <source>
        <dbReference type="SAM" id="MobiDB-lite"/>
    </source>
</evidence>
<name>A0AAE0DH43_9LECA</name>
<dbReference type="PANTHER" id="PTHR40626">
    <property type="entry name" value="MIP31509P"/>
    <property type="match status" value="1"/>
</dbReference>
<keyword evidence="3" id="KW-0677">Repeat</keyword>
<evidence type="ECO:0000256" key="4">
    <source>
        <dbReference type="ARBA" id="ARBA00022771"/>
    </source>
</evidence>
<keyword evidence="2" id="KW-0479">Metal-binding</keyword>
<evidence type="ECO:0000256" key="1">
    <source>
        <dbReference type="ARBA" id="ARBA00004123"/>
    </source>
</evidence>
<accession>A0AAE0DH43</accession>
<dbReference type="CDD" id="cd12148">
    <property type="entry name" value="fungal_TF_MHR"/>
    <property type="match status" value="1"/>
</dbReference>
<protein>
    <recommendedName>
        <fullName evidence="8">Xylanolytic transcriptional activator regulatory domain-containing protein</fullName>
    </recommendedName>
</protein>
<dbReference type="InterPro" id="IPR051059">
    <property type="entry name" value="VerF-like"/>
</dbReference>
<dbReference type="GO" id="GO:0006351">
    <property type="term" value="P:DNA-templated transcription"/>
    <property type="evidence" value="ECO:0007669"/>
    <property type="project" value="InterPro"/>
</dbReference>
<evidence type="ECO:0000313" key="10">
    <source>
        <dbReference type="Proteomes" id="UP001276659"/>
    </source>
</evidence>
<dbReference type="GO" id="GO:0000981">
    <property type="term" value="F:DNA-binding transcription factor activity, RNA polymerase II-specific"/>
    <property type="evidence" value="ECO:0007669"/>
    <property type="project" value="InterPro"/>
</dbReference>
<feature type="compositionally biased region" description="Polar residues" evidence="7">
    <location>
        <begin position="124"/>
        <end position="135"/>
    </location>
</feature>
<sequence length="245" mass="26691">MNVPFVGDDMHEGMCNGNENEMMNGNENEMMNGNDQMLTNKISDINEMSTVLPSNDRQQSWFQLVQDTWPLSFPPTWLNASFPSDMNAGNLVQGAVDPAEQGRVEGAFSASAAEGSSFLLPGTNDPQVERLSSASPHDVDQGDRTASSLASQSPASSRSSQEDHVTDLHSCLNEESLATKRLIQVYFAETHPYWPILHAPTFDIANASHVLLGSMIVLASWLEGEPDHMKLAPLVFDAVTATLLV</sequence>
<evidence type="ECO:0000313" key="9">
    <source>
        <dbReference type="EMBL" id="KAK3169090.1"/>
    </source>
</evidence>
<evidence type="ECO:0000256" key="3">
    <source>
        <dbReference type="ARBA" id="ARBA00022737"/>
    </source>
</evidence>
<evidence type="ECO:0000259" key="8">
    <source>
        <dbReference type="Pfam" id="PF04082"/>
    </source>
</evidence>
<keyword evidence="6" id="KW-0539">Nucleus</keyword>
<proteinExistence type="predicted"/>
<dbReference type="Proteomes" id="UP001276659">
    <property type="component" value="Unassembled WGS sequence"/>
</dbReference>
<dbReference type="GO" id="GO:0000785">
    <property type="term" value="C:chromatin"/>
    <property type="evidence" value="ECO:0007669"/>
    <property type="project" value="TreeGrafter"/>
</dbReference>
<dbReference type="EMBL" id="JASNWA010000010">
    <property type="protein sequence ID" value="KAK3169090.1"/>
    <property type="molecule type" value="Genomic_DNA"/>
</dbReference>
<organism evidence="9 10">
    <name type="scientific">Lepraria neglecta</name>
    <dbReference type="NCBI Taxonomy" id="209136"/>
    <lineage>
        <taxon>Eukaryota</taxon>
        <taxon>Fungi</taxon>
        <taxon>Dikarya</taxon>
        <taxon>Ascomycota</taxon>
        <taxon>Pezizomycotina</taxon>
        <taxon>Lecanoromycetes</taxon>
        <taxon>OSLEUM clade</taxon>
        <taxon>Lecanoromycetidae</taxon>
        <taxon>Lecanorales</taxon>
        <taxon>Lecanorineae</taxon>
        <taxon>Stereocaulaceae</taxon>
        <taxon>Lepraria</taxon>
    </lineage>
</organism>
<feature type="compositionally biased region" description="Low complexity" evidence="7">
    <location>
        <begin position="146"/>
        <end position="159"/>
    </location>
</feature>
<dbReference type="AlphaFoldDB" id="A0AAE0DH43"/>
<gene>
    <name evidence="9" type="ORF">OEA41_005538</name>
</gene>
<reference evidence="9" key="1">
    <citation type="submission" date="2022-11" db="EMBL/GenBank/DDBJ databases">
        <title>Chromosomal genome sequence assembly and mating type (MAT) locus characterization of the leprose asexual lichenized fungus Lepraria neglecta (Nyl.) Erichsen.</title>
        <authorList>
            <person name="Allen J.L."/>
            <person name="Pfeffer B."/>
        </authorList>
    </citation>
    <scope>NUCLEOTIDE SEQUENCE</scope>
    <source>
        <strain evidence="9">Allen 5258</strain>
    </source>
</reference>
<dbReference type="InterPro" id="IPR007219">
    <property type="entry name" value="XnlR_reg_dom"/>
</dbReference>
<comment type="subcellular location">
    <subcellularLocation>
        <location evidence="1">Nucleus</location>
    </subcellularLocation>
</comment>
<feature type="domain" description="Xylanolytic transcriptional activator regulatory" evidence="8">
    <location>
        <begin position="183"/>
        <end position="230"/>
    </location>
</feature>
<evidence type="ECO:0000256" key="5">
    <source>
        <dbReference type="ARBA" id="ARBA00022833"/>
    </source>
</evidence>
<comment type="caution">
    <text evidence="9">The sequence shown here is derived from an EMBL/GenBank/DDBJ whole genome shotgun (WGS) entry which is preliminary data.</text>
</comment>
<evidence type="ECO:0000256" key="6">
    <source>
        <dbReference type="ARBA" id="ARBA00023242"/>
    </source>
</evidence>
<dbReference type="PANTHER" id="PTHR40626:SF11">
    <property type="entry name" value="ZINC FINGER PROTEIN YPR022C"/>
    <property type="match status" value="1"/>
</dbReference>
<dbReference type="GO" id="GO:0000978">
    <property type="term" value="F:RNA polymerase II cis-regulatory region sequence-specific DNA binding"/>
    <property type="evidence" value="ECO:0007669"/>
    <property type="project" value="InterPro"/>
</dbReference>
<evidence type="ECO:0000256" key="2">
    <source>
        <dbReference type="ARBA" id="ARBA00022723"/>
    </source>
</evidence>
<dbReference type="GO" id="GO:0005634">
    <property type="term" value="C:nucleus"/>
    <property type="evidence" value="ECO:0007669"/>
    <property type="project" value="UniProtKB-SubCell"/>
</dbReference>
<feature type="region of interest" description="Disordered" evidence="7">
    <location>
        <begin position="115"/>
        <end position="167"/>
    </location>
</feature>
<keyword evidence="10" id="KW-1185">Reference proteome</keyword>
<keyword evidence="5" id="KW-0862">Zinc</keyword>
<keyword evidence="4" id="KW-0863">Zinc-finger</keyword>
<dbReference type="GO" id="GO:0008270">
    <property type="term" value="F:zinc ion binding"/>
    <property type="evidence" value="ECO:0007669"/>
    <property type="project" value="UniProtKB-KW"/>
</dbReference>